<gene>
    <name evidence="2" type="ORF">SAMCFNEI73_pC0669</name>
</gene>
<reference evidence="2 3" key="1">
    <citation type="submission" date="2015-10" db="EMBL/GenBank/DDBJ databases">
        <title>Genomic differences between typical nodule nitrogen-fixing rhizobial strains and those coming from bean seeds.</title>
        <authorList>
            <person name="Peralta H."/>
            <person name="Aguilar-Vera A."/>
            <person name="Diaz R."/>
            <person name="Mora Y."/>
            <person name="Martinez-Batallar G."/>
            <person name="Salazar E."/>
            <person name="Vargas-Lagunas C."/>
            <person name="Encarnacion S."/>
            <person name="Girard L."/>
            <person name="Mora J."/>
        </authorList>
    </citation>
    <scope>NUCLEOTIDE SEQUENCE [LARGE SCALE GENOMIC DNA]</scope>
    <source>
        <strain evidence="2 3">CFNEI 73</strain>
        <plasmid evidence="2 3">C</plasmid>
    </source>
</reference>
<keyword evidence="3" id="KW-1185">Reference proteome</keyword>
<evidence type="ECO:0000313" key="3">
    <source>
        <dbReference type="Proteomes" id="UP000182306"/>
    </source>
</evidence>
<sequence length="38" mass="4013">MVSRNVLDDRERGGVAVCSPRKRGASVRESLAGGGKLQ</sequence>
<keyword evidence="2" id="KW-0614">Plasmid</keyword>
<dbReference type="Proteomes" id="UP000182306">
    <property type="component" value="Plasmid C"/>
</dbReference>
<proteinExistence type="predicted"/>
<organism evidence="2 3">
    <name type="scientific">Sinorhizobium americanum</name>
    <dbReference type="NCBI Taxonomy" id="194963"/>
    <lineage>
        <taxon>Bacteria</taxon>
        <taxon>Pseudomonadati</taxon>
        <taxon>Pseudomonadota</taxon>
        <taxon>Alphaproteobacteria</taxon>
        <taxon>Hyphomicrobiales</taxon>
        <taxon>Rhizobiaceae</taxon>
        <taxon>Sinorhizobium/Ensifer group</taxon>
        <taxon>Sinorhizobium</taxon>
    </lineage>
</organism>
<name>A0A1L3LWD3_9HYPH</name>
<feature type="region of interest" description="Disordered" evidence="1">
    <location>
        <begin position="1"/>
        <end position="38"/>
    </location>
</feature>
<evidence type="ECO:0000313" key="2">
    <source>
        <dbReference type="EMBL" id="APG94388.1"/>
    </source>
</evidence>
<protein>
    <submittedName>
        <fullName evidence="2">Uncharacterized protein</fullName>
    </submittedName>
</protein>
<accession>A0A1L3LWD3</accession>
<feature type="compositionally biased region" description="Basic and acidic residues" evidence="1">
    <location>
        <begin position="1"/>
        <end position="13"/>
    </location>
</feature>
<dbReference type="EMBL" id="CP013110">
    <property type="protein sequence ID" value="APG94388.1"/>
    <property type="molecule type" value="Genomic_DNA"/>
</dbReference>
<dbReference type="KEGG" id="same:SAMCFNEI73_pC0669"/>
<geneLocation type="plasmid" evidence="2 3">
    <name>C</name>
</geneLocation>
<dbReference type="AlphaFoldDB" id="A0A1L3LWD3"/>
<evidence type="ECO:0000256" key="1">
    <source>
        <dbReference type="SAM" id="MobiDB-lite"/>
    </source>
</evidence>